<dbReference type="Gene3D" id="3.10.129.10">
    <property type="entry name" value="Hotdog Thioesterase"/>
    <property type="match status" value="1"/>
</dbReference>
<dbReference type="InterPro" id="IPR039375">
    <property type="entry name" value="NodN-like"/>
</dbReference>
<reference evidence="3" key="1">
    <citation type="journal article" date="2019" name="Int. J. Syst. Evol. Microbiol.">
        <title>The Global Catalogue of Microorganisms (GCM) 10K type strain sequencing project: providing services to taxonomists for standard genome sequencing and annotation.</title>
        <authorList>
            <consortium name="The Broad Institute Genomics Platform"/>
            <consortium name="The Broad Institute Genome Sequencing Center for Infectious Disease"/>
            <person name="Wu L."/>
            <person name="Ma J."/>
        </authorList>
    </citation>
    <scope>NUCLEOTIDE SEQUENCE [LARGE SCALE GENOMIC DNA]</scope>
    <source>
        <strain evidence="3">NBRC 102122</strain>
    </source>
</reference>
<dbReference type="PANTHER" id="PTHR42993">
    <property type="entry name" value="MAOC-LIKE DEHYDRATASE DOMAIN-CONTAINING PROTEIN"/>
    <property type="match status" value="1"/>
</dbReference>
<evidence type="ECO:0000313" key="2">
    <source>
        <dbReference type="EMBL" id="GLR54531.1"/>
    </source>
</evidence>
<feature type="domain" description="MaoC-like" evidence="1">
    <location>
        <begin position="20"/>
        <end position="131"/>
    </location>
</feature>
<sequence>MDEEGAMDTRILSTVDAVLAAIGREIGVSEWLLIEQSRVDAFAAVVGDFQWIHCDPARAAKESAFGGTIAHGALTLSLVSTLREDLRGTRIELNAKMGVLYGYNKVRFVSPVPVGSRIRLRQTLADAKLVKPGVFEMQFKETVEVEGKERPALIVEAINRKFLD</sequence>
<organism evidence="2 3">
    <name type="scientific">Shinella yambaruensis</name>
    <dbReference type="NCBI Taxonomy" id="415996"/>
    <lineage>
        <taxon>Bacteria</taxon>
        <taxon>Pseudomonadati</taxon>
        <taxon>Pseudomonadota</taxon>
        <taxon>Alphaproteobacteria</taxon>
        <taxon>Hyphomicrobiales</taxon>
        <taxon>Rhizobiaceae</taxon>
        <taxon>Shinella</taxon>
    </lineage>
</organism>
<name>A0ABQ5ZR10_9HYPH</name>
<evidence type="ECO:0000313" key="3">
    <source>
        <dbReference type="Proteomes" id="UP001156702"/>
    </source>
</evidence>
<dbReference type="InterPro" id="IPR029069">
    <property type="entry name" value="HotDog_dom_sf"/>
</dbReference>
<dbReference type="Pfam" id="PF01575">
    <property type="entry name" value="MaoC_dehydratas"/>
    <property type="match status" value="1"/>
</dbReference>
<dbReference type="PANTHER" id="PTHR42993:SF1">
    <property type="entry name" value="MAOC-LIKE DEHYDRATASE DOMAIN-CONTAINING PROTEIN"/>
    <property type="match status" value="1"/>
</dbReference>
<comment type="caution">
    <text evidence="2">The sequence shown here is derived from an EMBL/GenBank/DDBJ whole genome shotgun (WGS) entry which is preliminary data.</text>
</comment>
<proteinExistence type="predicted"/>
<dbReference type="EMBL" id="BSOP01000051">
    <property type="protein sequence ID" value="GLR54531.1"/>
    <property type="molecule type" value="Genomic_DNA"/>
</dbReference>
<protein>
    <submittedName>
        <fullName evidence="2">Nodulation protein NodN</fullName>
    </submittedName>
</protein>
<keyword evidence="3" id="KW-1185">Reference proteome</keyword>
<accession>A0ABQ5ZR10</accession>
<dbReference type="SUPFAM" id="SSF54637">
    <property type="entry name" value="Thioesterase/thiol ester dehydrase-isomerase"/>
    <property type="match status" value="1"/>
</dbReference>
<dbReference type="InterPro" id="IPR002539">
    <property type="entry name" value="MaoC-like_dom"/>
</dbReference>
<dbReference type="CDD" id="cd03450">
    <property type="entry name" value="NodN"/>
    <property type="match status" value="1"/>
</dbReference>
<evidence type="ECO:0000259" key="1">
    <source>
        <dbReference type="Pfam" id="PF01575"/>
    </source>
</evidence>
<dbReference type="Proteomes" id="UP001156702">
    <property type="component" value="Unassembled WGS sequence"/>
</dbReference>
<gene>
    <name evidence="2" type="primary">nodN</name>
    <name evidence="2" type="ORF">GCM10007923_57480</name>
</gene>